<dbReference type="Proteomes" id="UP001154252">
    <property type="component" value="Unassembled WGS sequence"/>
</dbReference>
<comment type="caution">
    <text evidence="2">The sequence shown here is derived from an EMBL/GenBank/DDBJ whole genome shotgun (WGS) entry which is preliminary data.</text>
</comment>
<reference evidence="2" key="1">
    <citation type="submission" date="2021-07" db="EMBL/GenBank/DDBJ databases">
        <authorList>
            <person name="Branca A.L. A."/>
        </authorList>
    </citation>
    <scope>NUCLEOTIDE SEQUENCE</scope>
</reference>
<accession>A0A9W4KHJ1</accession>
<feature type="signal peptide" evidence="1">
    <location>
        <begin position="1"/>
        <end position="17"/>
    </location>
</feature>
<proteinExistence type="predicted"/>
<keyword evidence="1" id="KW-0732">Signal</keyword>
<evidence type="ECO:0000313" key="3">
    <source>
        <dbReference type="Proteomes" id="UP001154252"/>
    </source>
</evidence>
<name>A0A9W4KHJ1_9EURO</name>
<keyword evidence="3" id="KW-1185">Reference proteome</keyword>
<sequence length="70" mass="7525">MTSIIFAVVVLFAVGSAYPMEKRQANGPWSLYAYGKDIDGLPVFYADGQAHIGDLPLLNATNKFAVSCSL</sequence>
<organism evidence="2 3">
    <name type="scientific">Penicillium egyptiacum</name>
    <dbReference type="NCBI Taxonomy" id="1303716"/>
    <lineage>
        <taxon>Eukaryota</taxon>
        <taxon>Fungi</taxon>
        <taxon>Dikarya</taxon>
        <taxon>Ascomycota</taxon>
        <taxon>Pezizomycotina</taxon>
        <taxon>Eurotiomycetes</taxon>
        <taxon>Eurotiomycetidae</taxon>
        <taxon>Eurotiales</taxon>
        <taxon>Aspergillaceae</taxon>
        <taxon>Penicillium</taxon>
    </lineage>
</organism>
<gene>
    <name evidence="2" type="ORF">PEGY_LOCUS5841</name>
</gene>
<evidence type="ECO:0000313" key="2">
    <source>
        <dbReference type="EMBL" id="CAG8899730.1"/>
    </source>
</evidence>
<protein>
    <submittedName>
        <fullName evidence="2">Uncharacterized protein</fullName>
    </submittedName>
</protein>
<dbReference type="OrthoDB" id="5230873at2759"/>
<feature type="chain" id="PRO_5040950049" evidence="1">
    <location>
        <begin position="18"/>
        <end position="70"/>
    </location>
</feature>
<dbReference type="AlphaFoldDB" id="A0A9W4KHJ1"/>
<evidence type="ECO:0000256" key="1">
    <source>
        <dbReference type="SAM" id="SignalP"/>
    </source>
</evidence>
<dbReference type="EMBL" id="CAJVRC010000866">
    <property type="protein sequence ID" value="CAG8899730.1"/>
    <property type="molecule type" value="Genomic_DNA"/>
</dbReference>